<dbReference type="RefSeq" id="WP_190014732.1">
    <property type="nucleotide sequence ID" value="NZ_FQZV01000077.1"/>
</dbReference>
<organism evidence="1 2">
    <name type="scientific">Geosporobacter subterraneus DSM 17957</name>
    <dbReference type="NCBI Taxonomy" id="1121919"/>
    <lineage>
        <taxon>Bacteria</taxon>
        <taxon>Bacillati</taxon>
        <taxon>Bacillota</taxon>
        <taxon>Clostridia</taxon>
        <taxon>Peptostreptococcales</taxon>
        <taxon>Thermotaleaceae</taxon>
        <taxon>Geosporobacter</taxon>
    </lineage>
</organism>
<reference evidence="2" key="1">
    <citation type="submission" date="2016-11" db="EMBL/GenBank/DDBJ databases">
        <authorList>
            <person name="Varghese N."/>
            <person name="Submissions S."/>
        </authorList>
    </citation>
    <scope>NUCLEOTIDE SEQUENCE [LARGE SCALE GENOMIC DNA]</scope>
    <source>
        <strain evidence="2">DSM 17957</strain>
    </source>
</reference>
<dbReference type="AlphaFoldDB" id="A0A1M6PXW8"/>
<accession>A0A1M6PXW8</accession>
<protein>
    <submittedName>
        <fullName evidence="1">Uncharacterized protein</fullName>
    </submittedName>
</protein>
<evidence type="ECO:0000313" key="1">
    <source>
        <dbReference type="EMBL" id="SHK12706.1"/>
    </source>
</evidence>
<evidence type="ECO:0000313" key="2">
    <source>
        <dbReference type="Proteomes" id="UP000184536"/>
    </source>
</evidence>
<proteinExistence type="predicted"/>
<name>A0A1M6PXW8_9FIRM</name>
<dbReference type="Proteomes" id="UP000184536">
    <property type="component" value="Unassembled WGS sequence"/>
</dbReference>
<gene>
    <name evidence="1" type="ORF">SAMN02745975_03706</name>
</gene>
<keyword evidence="2" id="KW-1185">Reference proteome</keyword>
<sequence>MKKYSKNENSTAKLYVEKGILKDYVQKNVLLINIEGYGRYQLYIDDDRKNNSKVE</sequence>
<dbReference type="EMBL" id="FQZV01000077">
    <property type="protein sequence ID" value="SHK12706.1"/>
    <property type="molecule type" value="Genomic_DNA"/>
</dbReference>